<dbReference type="AlphaFoldDB" id="A0AA88ITF3"/>
<dbReference type="EMBL" id="JAVRJZ010000002">
    <property type="protein sequence ID" value="KAK2726452.1"/>
    <property type="molecule type" value="Genomic_DNA"/>
</dbReference>
<protein>
    <recommendedName>
        <fullName evidence="5">3CxxC-type domain-containing protein</fullName>
    </recommendedName>
</protein>
<feature type="compositionally biased region" description="Polar residues" evidence="4">
    <location>
        <begin position="1"/>
        <end position="10"/>
    </location>
</feature>
<evidence type="ECO:0000256" key="1">
    <source>
        <dbReference type="ARBA" id="ARBA00022723"/>
    </source>
</evidence>
<reference evidence="6" key="1">
    <citation type="submission" date="2023-07" db="EMBL/GenBank/DDBJ databases">
        <title>Chromosome-level genome assembly of Artemia franciscana.</title>
        <authorList>
            <person name="Jo E."/>
        </authorList>
    </citation>
    <scope>NUCLEOTIDE SEQUENCE</scope>
    <source>
        <tissue evidence="6">Whole body</tissue>
    </source>
</reference>
<dbReference type="Pfam" id="PF23490">
    <property type="entry name" value="ZCCHC24_C"/>
    <property type="match status" value="1"/>
</dbReference>
<evidence type="ECO:0000256" key="4">
    <source>
        <dbReference type="SAM" id="MobiDB-lite"/>
    </source>
</evidence>
<comment type="caution">
    <text evidence="6">The sequence shown here is derived from an EMBL/GenBank/DDBJ whole genome shotgun (WGS) entry which is preliminary data.</text>
</comment>
<keyword evidence="1" id="KW-0479">Metal-binding</keyword>
<evidence type="ECO:0000256" key="2">
    <source>
        <dbReference type="ARBA" id="ARBA00022771"/>
    </source>
</evidence>
<keyword evidence="2" id="KW-0863">Zinc-finger</keyword>
<dbReference type="Proteomes" id="UP001187531">
    <property type="component" value="Unassembled WGS sequence"/>
</dbReference>
<feature type="domain" description="3CxxC-type" evidence="5">
    <location>
        <begin position="85"/>
        <end position="153"/>
    </location>
</feature>
<dbReference type="InterPro" id="IPR057809">
    <property type="entry name" value="ZCCHC24_C"/>
</dbReference>
<dbReference type="GO" id="GO:0008270">
    <property type="term" value="F:zinc ion binding"/>
    <property type="evidence" value="ECO:0007669"/>
    <property type="project" value="UniProtKB-KW"/>
</dbReference>
<proteinExistence type="predicted"/>
<dbReference type="SMART" id="SM01328">
    <property type="entry name" value="zf-3CxxC"/>
    <property type="match status" value="1"/>
</dbReference>
<accession>A0AA88ITF3</accession>
<evidence type="ECO:0000313" key="6">
    <source>
        <dbReference type="EMBL" id="KAK2726452.1"/>
    </source>
</evidence>
<evidence type="ECO:0000256" key="3">
    <source>
        <dbReference type="ARBA" id="ARBA00022833"/>
    </source>
</evidence>
<keyword evidence="7" id="KW-1185">Reference proteome</keyword>
<gene>
    <name evidence="6" type="ORF">QYM36_000783</name>
</gene>
<dbReference type="InterPro" id="IPR027377">
    <property type="entry name" value="ZAR1/RTP1-5-like_Znf-3CxxC"/>
</dbReference>
<name>A0AA88ITF3_ARTSF</name>
<dbReference type="InterPro" id="IPR033446">
    <property type="entry name" value="ZCCHC24_Znf-3CxxC"/>
</dbReference>
<sequence length="159" mass="17636">MGNETSNTRYAANDGHSLNSNKRNPSNANRPNAAETSDWNLGSMLASGVAAGAVAAAVYAGSKLLSTENVPESETKDIQEAPAGRCFGWYKCSNCKTTWNSAYSLRGYGQQCRNCFYKGYNYPYKQEPLESRLGARDLQKVHRQDLCEKCKELGYPCYY</sequence>
<keyword evidence="3" id="KW-0862">Zinc</keyword>
<organism evidence="6 7">
    <name type="scientific">Artemia franciscana</name>
    <name type="common">Brine shrimp</name>
    <name type="synonym">Artemia sanfranciscana</name>
    <dbReference type="NCBI Taxonomy" id="6661"/>
    <lineage>
        <taxon>Eukaryota</taxon>
        <taxon>Metazoa</taxon>
        <taxon>Ecdysozoa</taxon>
        <taxon>Arthropoda</taxon>
        <taxon>Crustacea</taxon>
        <taxon>Branchiopoda</taxon>
        <taxon>Anostraca</taxon>
        <taxon>Artemiidae</taxon>
        <taxon>Artemia</taxon>
    </lineage>
</organism>
<evidence type="ECO:0000313" key="7">
    <source>
        <dbReference type="Proteomes" id="UP001187531"/>
    </source>
</evidence>
<feature type="compositionally biased region" description="Low complexity" evidence="4">
    <location>
        <begin position="19"/>
        <end position="33"/>
    </location>
</feature>
<evidence type="ECO:0000259" key="5">
    <source>
        <dbReference type="SMART" id="SM01328"/>
    </source>
</evidence>
<dbReference type="Pfam" id="PF17180">
    <property type="entry name" value="Zn_ribbon_3CxxC_2"/>
    <property type="match status" value="1"/>
</dbReference>
<feature type="region of interest" description="Disordered" evidence="4">
    <location>
        <begin position="1"/>
        <end position="35"/>
    </location>
</feature>